<dbReference type="Pfam" id="PF03466">
    <property type="entry name" value="LysR_substrate"/>
    <property type="match status" value="1"/>
</dbReference>
<dbReference type="Gene3D" id="1.10.10.10">
    <property type="entry name" value="Winged helix-like DNA-binding domain superfamily/Winged helix DNA-binding domain"/>
    <property type="match status" value="1"/>
</dbReference>
<dbReference type="GO" id="GO:0003700">
    <property type="term" value="F:DNA-binding transcription factor activity"/>
    <property type="evidence" value="ECO:0007669"/>
    <property type="project" value="InterPro"/>
</dbReference>
<dbReference type="EMBL" id="RBZU01000002">
    <property type="protein sequence ID" value="RKP57561.1"/>
    <property type="molecule type" value="Genomic_DNA"/>
</dbReference>
<evidence type="ECO:0000313" key="7">
    <source>
        <dbReference type="Proteomes" id="UP000270342"/>
    </source>
</evidence>
<dbReference type="Proteomes" id="UP000270342">
    <property type="component" value="Unassembled WGS sequence"/>
</dbReference>
<dbReference type="Pfam" id="PF00126">
    <property type="entry name" value="HTH_1"/>
    <property type="match status" value="1"/>
</dbReference>
<comment type="caution">
    <text evidence="6">The sequence shown here is derived from an EMBL/GenBank/DDBJ whole genome shotgun (WGS) entry which is preliminary data.</text>
</comment>
<evidence type="ECO:0000256" key="2">
    <source>
        <dbReference type="ARBA" id="ARBA00023015"/>
    </source>
</evidence>
<dbReference type="PANTHER" id="PTHR30537:SF31">
    <property type="entry name" value="TRANSCRIPTIONAL REGULATOR, LYSR FAMILY"/>
    <property type="match status" value="1"/>
</dbReference>
<dbReference type="SUPFAM" id="SSF53850">
    <property type="entry name" value="Periplasmic binding protein-like II"/>
    <property type="match status" value="1"/>
</dbReference>
<comment type="similarity">
    <text evidence="1">Belongs to the LysR transcriptional regulatory family.</text>
</comment>
<dbReference type="PANTHER" id="PTHR30537">
    <property type="entry name" value="HTH-TYPE TRANSCRIPTIONAL REGULATOR"/>
    <property type="match status" value="1"/>
</dbReference>
<keyword evidence="2" id="KW-0805">Transcription regulation</keyword>
<protein>
    <submittedName>
        <fullName evidence="6">LysR family transcriptional regulator</fullName>
    </submittedName>
</protein>
<dbReference type="Gene3D" id="3.40.190.290">
    <property type="match status" value="1"/>
</dbReference>
<sequence length="347" mass="38228">MDWQTHDLNDLMYFSQIVEHGGFSAAERVLGISKSRLSRRLSDLEAKLGVRLLQRSTRRLALTEAGRVFYEHCAAMLGEARAALDTVSQLREAPRGTVRVSCPVTVSHMLLSPILPRFLSQYPEVRISVRVTNRVVDLYEDGIDVALRVRSEPPRSENVVVRPLMTTTQLLVAAPSLLNRVGRPKGLDDLARFDTLDVPVEDGRHVFHLVSPTGESHDVPHSPRLVTADIGTIFNSVKAGIGIAVLPEMNFATAMSEGSLVPVLPGWSSPQPNFYAVFLSRQGLTPAVRVFVDFLVEAFRDPDVPKCPRNADGSLDESRLSIHERAILASHTTSAEAIRDSLGQIVE</sequence>
<keyword evidence="4" id="KW-0804">Transcription</keyword>
<dbReference type="GO" id="GO:0043565">
    <property type="term" value="F:sequence-specific DNA binding"/>
    <property type="evidence" value="ECO:0007669"/>
    <property type="project" value="TreeGrafter"/>
</dbReference>
<reference evidence="6 7" key="1">
    <citation type="submission" date="2018-10" db="EMBL/GenBank/DDBJ databases">
        <title>Robbsia sp. DHC34, isolated from soil.</title>
        <authorList>
            <person name="Gao Z.-H."/>
            <person name="Qiu L.-H."/>
        </authorList>
    </citation>
    <scope>NUCLEOTIDE SEQUENCE [LARGE SCALE GENOMIC DNA]</scope>
    <source>
        <strain evidence="6 7">DHC34</strain>
    </source>
</reference>
<dbReference type="PROSITE" id="PS50931">
    <property type="entry name" value="HTH_LYSR"/>
    <property type="match status" value="1"/>
</dbReference>
<evidence type="ECO:0000256" key="1">
    <source>
        <dbReference type="ARBA" id="ARBA00009437"/>
    </source>
</evidence>
<evidence type="ECO:0000256" key="4">
    <source>
        <dbReference type="ARBA" id="ARBA00023163"/>
    </source>
</evidence>
<keyword evidence="7" id="KW-1185">Reference proteome</keyword>
<dbReference type="CDD" id="cd08473">
    <property type="entry name" value="PBP2_CrgA_like_4"/>
    <property type="match status" value="1"/>
</dbReference>
<evidence type="ECO:0000259" key="5">
    <source>
        <dbReference type="PROSITE" id="PS50931"/>
    </source>
</evidence>
<feature type="domain" description="HTH lysR-type" evidence="5">
    <location>
        <begin position="6"/>
        <end position="63"/>
    </location>
</feature>
<name>A0A494Y4F6_9BURK</name>
<dbReference type="OrthoDB" id="5671700at2"/>
<dbReference type="InterPro" id="IPR005119">
    <property type="entry name" value="LysR_subst-bd"/>
</dbReference>
<dbReference type="GO" id="GO:0006351">
    <property type="term" value="P:DNA-templated transcription"/>
    <property type="evidence" value="ECO:0007669"/>
    <property type="project" value="TreeGrafter"/>
</dbReference>
<dbReference type="InterPro" id="IPR000847">
    <property type="entry name" value="LysR_HTH_N"/>
</dbReference>
<accession>A0A494Y4F6</accession>
<dbReference type="FunFam" id="1.10.10.10:FF:000001">
    <property type="entry name" value="LysR family transcriptional regulator"/>
    <property type="match status" value="1"/>
</dbReference>
<dbReference type="InterPro" id="IPR036390">
    <property type="entry name" value="WH_DNA-bd_sf"/>
</dbReference>
<dbReference type="InterPro" id="IPR058163">
    <property type="entry name" value="LysR-type_TF_proteobact-type"/>
</dbReference>
<evidence type="ECO:0000313" key="6">
    <source>
        <dbReference type="EMBL" id="RKP57561.1"/>
    </source>
</evidence>
<dbReference type="SUPFAM" id="SSF46785">
    <property type="entry name" value="Winged helix' DNA-binding domain"/>
    <property type="match status" value="1"/>
</dbReference>
<proteinExistence type="inferred from homology"/>
<dbReference type="AlphaFoldDB" id="A0A494Y4F6"/>
<evidence type="ECO:0000256" key="3">
    <source>
        <dbReference type="ARBA" id="ARBA00023125"/>
    </source>
</evidence>
<dbReference type="InterPro" id="IPR036388">
    <property type="entry name" value="WH-like_DNA-bd_sf"/>
</dbReference>
<gene>
    <name evidence="6" type="ORF">D7S86_06275</name>
</gene>
<keyword evidence="3" id="KW-0238">DNA-binding</keyword>
<dbReference type="RefSeq" id="WP_121084651.1">
    <property type="nucleotide sequence ID" value="NZ_RBZU01000002.1"/>
</dbReference>
<organism evidence="6 7">
    <name type="scientific">Pararobbsia silviterrae</name>
    <dbReference type="NCBI Taxonomy" id="1792498"/>
    <lineage>
        <taxon>Bacteria</taxon>
        <taxon>Pseudomonadati</taxon>
        <taxon>Pseudomonadota</taxon>
        <taxon>Betaproteobacteria</taxon>
        <taxon>Burkholderiales</taxon>
        <taxon>Burkholderiaceae</taxon>
        <taxon>Pararobbsia</taxon>
    </lineage>
</organism>